<comment type="similarity">
    <text evidence="5">Belongs to the FMN-dependent alpha-hydroxy acid dehydrogenase family.</text>
</comment>
<keyword evidence="2 7" id="KW-0285">Flavoprotein</keyword>
<feature type="binding site" evidence="7">
    <location>
        <begin position="331"/>
        <end position="332"/>
    </location>
    <ligand>
        <name>FMN</name>
        <dbReference type="ChEBI" id="CHEBI:58210"/>
    </ligand>
</feature>
<name>A0A076PQQ1_COMTE</name>
<dbReference type="PIRSF" id="PIRSF000138">
    <property type="entry name" value="Al-hdrx_acd_dh"/>
    <property type="match status" value="1"/>
</dbReference>
<dbReference type="Pfam" id="PF01070">
    <property type="entry name" value="FMN_dh"/>
    <property type="match status" value="1"/>
</dbReference>
<dbReference type="InterPro" id="IPR008259">
    <property type="entry name" value="FMN_hydac_DH_AS"/>
</dbReference>
<keyword evidence="3 7" id="KW-0288">FMN</keyword>
<evidence type="ECO:0000259" key="8">
    <source>
        <dbReference type="PROSITE" id="PS51349"/>
    </source>
</evidence>
<feature type="binding site" evidence="7">
    <location>
        <position position="164"/>
    </location>
    <ligand>
        <name>glyoxylate</name>
        <dbReference type="ChEBI" id="CHEBI:36655"/>
    </ligand>
</feature>
<feature type="binding site" evidence="7">
    <location>
        <begin position="308"/>
        <end position="312"/>
    </location>
    <ligand>
        <name>FMN</name>
        <dbReference type="ChEBI" id="CHEBI:58210"/>
    </ligand>
</feature>
<organism evidence="9 10">
    <name type="scientific">Comamonas testosteroni TK102</name>
    <dbReference type="NCBI Taxonomy" id="1392005"/>
    <lineage>
        <taxon>Bacteria</taxon>
        <taxon>Pseudomonadati</taxon>
        <taxon>Pseudomonadota</taxon>
        <taxon>Betaproteobacteria</taxon>
        <taxon>Burkholderiales</taxon>
        <taxon>Comamonadaceae</taxon>
        <taxon>Comamonas</taxon>
    </lineage>
</organism>
<feature type="binding site" evidence="7">
    <location>
        <position position="127"/>
    </location>
    <ligand>
        <name>FMN</name>
        <dbReference type="ChEBI" id="CHEBI:58210"/>
    </ligand>
</feature>
<feature type="binding site" evidence="7">
    <location>
        <position position="276"/>
    </location>
    <ligand>
        <name>FMN</name>
        <dbReference type="ChEBI" id="CHEBI:58210"/>
    </ligand>
</feature>
<feature type="active site" description="Proton acceptor" evidence="6">
    <location>
        <position position="278"/>
    </location>
</feature>
<feature type="binding site" evidence="7">
    <location>
        <position position="278"/>
    </location>
    <ligand>
        <name>glyoxylate</name>
        <dbReference type="ChEBI" id="CHEBI:36655"/>
    </ligand>
</feature>
<evidence type="ECO:0000256" key="4">
    <source>
        <dbReference type="ARBA" id="ARBA00023002"/>
    </source>
</evidence>
<feature type="binding site" evidence="7">
    <location>
        <position position="155"/>
    </location>
    <ligand>
        <name>FMN</name>
        <dbReference type="ChEBI" id="CHEBI:58210"/>
    </ligand>
</feature>
<accession>A0A076PQQ1</accession>
<dbReference type="SUPFAM" id="SSF51395">
    <property type="entry name" value="FMN-linked oxidoreductases"/>
    <property type="match status" value="1"/>
</dbReference>
<dbReference type="InterPro" id="IPR037396">
    <property type="entry name" value="FMN_HAD"/>
</dbReference>
<gene>
    <name evidence="9" type="ORF">O987_07905</name>
</gene>
<dbReference type="GO" id="GO:0016614">
    <property type="term" value="F:oxidoreductase activity, acting on CH-OH group of donors"/>
    <property type="evidence" value="ECO:0007669"/>
    <property type="project" value="UniProtKB-ARBA"/>
</dbReference>
<evidence type="ECO:0000256" key="2">
    <source>
        <dbReference type="ARBA" id="ARBA00022630"/>
    </source>
</evidence>
<dbReference type="EMBL" id="CP006704">
    <property type="protein sequence ID" value="AIJ45727.1"/>
    <property type="molecule type" value="Genomic_DNA"/>
</dbReference>
<dbReference type="PANTHER" id="PTHR10578">
    <property type="entry name" value="S -2-HYDROXY-ACID OXIDASE-RELATED"/>
    <property type="match status" value="1"/>
</dbReference>
<dbReference type="InterPro" id="IPR012133">
    <property type="entry name" value="Alpha-hydoxy_acid_DH_FMN"/>
</dbReference>
<reference evidence="9 10" key="1">
    <citation type="journal article" date="2014" name="Genome Announc.">
        <title>Complete Genome Sequence of Polychlorinated Biphenyl Degrader Comamonas testosteroni TK102 (NBRC 109938).</title>
        <authorList>
            <person name="Fukuda K."/>
            <person name="Hosoyama A."/>
            <person name="Tsuchikane K."/>
            <person name="Ohji S."/>
            <person name="Yamazoe A."/>
            <person name="Fujita N."/>
            <person name="Shintani M."/>
            <person name="Kimbara K."/>
        </authorList>
    </citation>
    <scope>NUCLEOTIDE SEQUENCE [LARGE SCALE GENOMIC DNA]</scope>
    <source>
        <strain evidence="9">TK102</strain>
    </source>
</reference>
<dbReference type="AlphaFoldDB" id="A0A076PQQ1"/>
<dbReference type="Gene3D" id="3.20.20.70">
    <property type="entry name" value="Aldolase class I"/>
    <property type="match status" value="1"/>
</dbReference>
<feature type="binding site" evidence="7">
    <location>
        <begin position="78"/>
        <end position="80"/>
    </location>
    <ligand>
        <name>FMN</name>
        <dbReference type="ChEBI" id="CHEBI:58210"/>
    </ligand>
</feature>
<keyword evidence="4" id="KW-0560">Oxidoreductase</keyword>
<comment type="cofactor">
    <cofactor evidence="1">
        <name>FMN</name>
        <dbReference type="ChEBI" id="CHEBI:58210"/>
    </cofactor>
</comment>
<dbReference type="InterPro" id="IPR013785">
    <property type="entry name" value="Aldolase_TIM"/>
</dbReference>
<protein>
    <submittedName>
        <fullName evidence="9">FMN-dependent family dehydrogenase</fullName>
    </submittedName>
</protein>
<dbReference type="PANTHER" id="PTHR10578:SF107">
    <property type="entry name" value="2-HYDROXYACID OXIDASE 1"/>
    <property type="match status" value="1"/>
</dbReference>
<evidence type="ECO:0000256" key="1">
    <source>
        <dbReference type="ARBA" id="ARBA00001917"/>
    </source>
</evidence>
<evidence type="ECO:0000256" key="6">
    <source>
        <dbReference type="PIRSR" id="PIRSR000138-1"/>
    </source>
</evidence>
<evidence type="ECO:0000256" key="5">
    <source>
        <dbReference type="ARBA" id="ARBA00024042"/>
    </source>
</evidence>
<dbReference type="PROSITE" id="PS51349">
    <property type="entry name" value="FMN_HYDROXY_ACID_DH_2"/>
    <property type="match status" value="1"/>
</dbReference>
<evidence type="ECO:0000313" key="9">
    <source>
        <dbReference type="EMBL" id="AIJ45727.1"/>
    </source>
</evidence>
<dbReference type="PROSITE" id="PS00557">
    <property type="entry name" value="FMN_HYDROXY_ACID_DH_1"/>
    <property type="match status" value="1"/>
</dbReference>
<evidence type="ECO:0000313" key="10">
    <source>
        <dbReference type="Proteomes" id="UP000028782"/>
    </source>
</evidence>
<feature type="binding site" evidence="7">
    <location>
        <position position="254"/>
    </location>
    <ligand>
        <name>FMN</name>
        <dbReference type="ChEBI" id="CHEBI:58210"/>
    </ligand>
</feature>
<feature type="binding site" evidence="7">
    <location>
        <position position="25"/>
    </location>
    <ligand>
        <name>glyoxylate</name>
        <dbReference type="ChEBI" id="CHEBI:36655"/>
    </ligand>
</feature>
<feature type="binding site" evidence="7">
    <location>
        <position position="107"/>
    </location>
    <ligand>
        <name>FMN</name>
        <dbReference type="ChEBI" id="CHEBI:58210"/>
    </ligand>
</feature>
<sequence>MNNALSIRDLETAARKRLPASIFGYVSGGSEDLLTLRANRAAFDAWRFVPRPLVNVAKRSQKVELFGKTYSAPVGIAPMGVATLCHFDGDVALARAAHEAGQPYVLSAASTTPLERVAQVNPDTWYQAYLPADTAVIGPLLERVAAAGIGVLVVTVDVQIASMRENEIRNGFSIPLRPNPTLIMGGLLRPRWLLGNFVRTLLAQGVPHFENFTATRGGPIIRATPGDHRAGRAAMTWEEIRWIRERWNGALLVKGLLRASDAVMAQSIGIDGVVVSNHGGRQLDGTVTSLDALPAMALAAPGLPLILDSGIRRGTDVLKALALGAHATLVGRPAMYGLAAAGQAGAAQALALFKREIDVDLALLGCADIAQLSTDFLCRAGEVLAADNIPLKELP</sequence>
<proteinExistence type="inferred from homology"/>
<evidence type="ECO:0000256" key="7">
    <source>
        <dbReference type="PIRSR" id="PIRSR000138-2"/>
    </source>
</evidence>
<dbReference type="GO" id="GO:0010181">
    <property type="term" value="F:FMN binding"/>
    <property type="evidence" value="ECO:0007669"/>
    <property type="project" value="InterPro"/>
</dbReference>
<dbReference type="FunFam" id="3.20.20.70:FF:000029">
    <property type="entry name" value="L-lactate dehydrogenase"/>
    <property type="match status" value="1"/>
</dbReference>
<dbReference type="HOGENOM" id="CLU_020639_0_0_4"/>
<evidence type="ECO:0000256" key="3">
    <source>
        <dbReference type="ARBA" id="ARBA00022643"/>
    </source>
</evidence>
<dbReference type="CDD" id="cd02809">
    <property type="entry name" value="alpha_hydroxyacid_oxid_FMN"/>
    <property type="match status" value="1"/>
</dbReference>
<feature type="domain" description="FMN hydroxy acid dehydrogenase" evidence="8">
    <location>
        <begin position="1"/>
        <end position="382"/>
    </location>
</feature>
<dbReference type="Proteomes" id="UP000028782">
    <property type="component" value="Chromosome"/>
</dbReference>
<feature type="binding site" evidence="7">
    <location>
        <position position="129"/>
    </location>
    <ligand>
        <name>glyoxylate</name>
        <dbReference type="ChEBI" id="CHEBI:36655"/>
    </ligand>
</feature>
<feature type="binding site" evidence="7">
    <location>
        <position position="281"/>
    </location>
    <ligand>
        <name>glyoxylate</name>
        <dbReference type="ChEBI" id="CHEBI:36655"/>
    </ligand>
</feature>
<dbReference type="KEGG" id="ctes:O987_07905"/>
<dbReference type="InterPro" id="IPR000262">
    <property type="entry name" value="FMN-dep_DH"/>
</dbReference>